<dbReference type="EMBL" id="KN836702">
    <property type="protein sequence ID" value="KIK31732.1"/>
    <property type="molecule type" value="Genomic_DNA"/>
</dbReference>
<gene>
    <name evidence="1" type="ORF">CY34DRAFT_102857</name>
</gene>
<dbReference type="OrthoDB" id="2688790at2759"/>
<proteinExistence type="predicted"/>
<evidence type="ECO:0000313" key="2">
    <source>
        <dbReference type="Proteomes" id="UP000054485"/>
    </source>
</evidence>
<dbReference type="InParanoid" id="A0A0D0ABV1"/>
<sequence>MSIPLSAASSILIDVGIETDPSISYPTLEAFMMKLEHEEPVRRWSEIFLHPLRKMGVRTLDDMCIMSPESLAGFFNLSPFMIMDFYVHVIDTMAVLQSRKIQ</sequence>
<keyword evidence="2" id="KW-1185">Reference proteome</keyword>
<accession>A0A0D0ABV1</accession>
<protein>
    <submittedName>
        <fullName evidence="1">Uncharacterized protein</fullName>
    </submittedName>
</protein>
<dbReference type="HOGENOM" id="CLU_164938_0_0_1"/>
<dbReference type="Proteomes" id="UP000054485">
    <property type="component" value="Unassembled WGS sequence"/>
</dbReference>
<reference evidence="2" key="2">
    <citation type="submission" date="2015-01" db="EMBL/GenBank/DDBJ databases">
        <title>Evolutionary Origins and Diversification of the Mycorrhizal Mutualists.</title>
        <authorList>
            <consortium name="DOE Joint Genome Institute"/>
            <consortium name="Mycorrhizal Genomics Consortium"/>
            <person name="Kohler A."/>
            <person name="Kuo A."/>
            <person name="Nagy L.G."/>
            <person name="Floudas D."/>
            <person name="Copeland A."/>
            <person name="Barry K.W."/>
            <person name="Cichocki N."/>
            <person name="Veneault-Fourrey C."/>
            <person name="LaButti K."/>
            <person name="Lindquist E.A."/>
            <person name="Lipzen A."/>
            <person name="Lundell T."/>
            <person name="Morin E."/>
            <person name="Murat C."/>
            <person name="Riley R."/>
            <person name="Ohm R."/>
            <person name="Sun H."/>
            <person name="Tunlid A."/>
            <person name="Henrissat B."/>
            <person name="Grigoriev I.V."/>
            <person name="Hibbett D.S."/>
            <person name="Martin F."/>
        </authorList>
    </citation>
    <scope>NUCLEOTIDE SEQUENCE [LARGE SCALE GENOMIC DNA]</scope>
    <source>
        <strain evidence="2">UH-Slu-Lm8-n1</strain>
    </source>
</reference>
<evidence type="ECO:0000313" key="1">
    <source>
        <dbReference type="EMBL" id="KIK31732.1"/>
    </source>
</evidence>
<dbReference type="AlphaFoldDB" id="A0A0D0ABV1"/>
<reference evidence="1 2" key="1">
    <citation type="submission" date="2014-04" db="EMBL/GenBank/DDBJ databases">
        <authorList>
            <consortium name="DOE Joint Genome Institute"/>
            <person name="Kuo A."/>
            <person name="Ruytinx J."/>
            <person name="Rineau F."/>
            <person name="Colpaert J."/>
            <person name="Kohler A."/>
            <person name="Nagy L.G."/>
            <person name="Floudas D."/>
            <person name="Copeland A."/>
            <person name="Barry K.W."/>
            <person name="Cichocki N."/>
            <person name="Veneault-Fourrey C."/>
            <person name="LaButti K."/>
            <person name="Lindquist E.A."/>
            <person name="Lipzen A."/>
            <person name="Lundell T."/>
            <person name="Morin E."/>
            <person name="Murat C."/>
            <person name="Sun H."/>
            <person name="Tunlid A."/>
            <person name="Henrissat B."/>
            <person name="Grigoriev I.V."/>
            <person name="Hibbett D.S."/>
            <person name="Martin F."/>
            <person name="Nordberg H.P."/>
            <person name="Cantor M.N."/>
            <person name="Hua S.X."/>
        </authorList>
    </citation>
    <scope>NUCLEOTIDE SEQUENCE [LARGE SCALE GENOMIC DNA]</scope>
    <source>
        <strain evidence="1 2">UH-Slu-Lm8-n1</strain>
    </source>
</reference>
<name>A0A0D0ABV1_9AGAM</name>
<organism evidence="1 2">
    <name type="scientific">Suillus luteus UH-Slu-Lm8-n1</name>
    <dbReference type="NCBI Taxonomy" id="930992"/>
    <lineage>
        <taxon>Eukaryota</taxon>
        <taxon>Fungi</taxon>
        <taxon>Dikarya</taxon>
        <taxon>Basidiomycota</taxon>
        <taxon>Agaricomycotina</taxon>
        <taxon>Agaricomycetes</taxon>
        <taxon>Agaricomycetidae</taxon>
        <taxon>Boletales</taxon>
        <taxon>Suillineae</taxon>
        <taxon>Suillaceae</taxon>
        <taxon>Suillus</taxon>
    </lineage>
</organism>